<dbReference type="PANTHER" id="PTHR46797">
    <property type="entry name" value="HTH-TYPE TRANSCRIPTIONAL REGULATOR"/>
    <property type="match status" value="1"/>
</dbReference>
<dbReference type="InterPro" id="IPR010982">
    <property type="entry name" value="Lambda_DNA-bd_dom_sf"/>
</dbReference>
<dbReference type="SUPFAM" id="SSF47413">
    <property type="entry name" value="lambda repressor-like DNA-binding domains"/>
    <property type="match status" value="1"/>
</dbReference>
<sequence>MRFPDAVAEIRRSLGLTQEQFAEITGTTKRQVAEIETGKANPTVETLQRIAGLFGFSLGFVPRKSSEMQAPKM</sequence>
<dbReference type="SMART" id="SM00530">
    <property type="entry name" value="HTH_XRE"/>
    <property type="match status" value="1"/>
</dbReference>
<dbReference type="Proteomes" id="UP000245631">
    <property type="component" value="Unassembled WGS sequence"/>
</dbReference>
<dbReference type="EMBL" id="QGGH01000001">
    <property type="protein sequence ID" value="PWJ93765.1"/>
    <property type="molecule type" value="Genomic_DNA"/>
</dbReference>
<dbReference type="InterPro" id="IPR050807">
    <property type="entry name" value="TransReg_Diox_bact_type"/>
</dbReference>
<evidence type="ECO:0000313" key="4">
    <source>
        <dbReference type="Proteomes" id="UP000245631"/>
    </source>
</evidence>
<feature type="domain" description="HTH cro/C1-type" evidence="2">
    <location>
        <begin position="7"/>
        <end position="61"/>
    </location>
</feature>
<dbReference type="AlphaFoldDB" id="A0A8E2WGD9"/>
<dbReference type="CDD" id="cd00093">
    <property type="entry name" value="HTH_XRE"/>
    <property type="match status" value="1"/>
</dbReference>
<name>A0A8E2WGD9_RHILI</name>
<comment type="caution">
    <text evidence="3">The sequence shown here is derived from an EMBL/GenBank/DDBJ whole genome shotgun (WGS) entry which is preliminary data.</text>
</comment>
<accession>A0A8E2WGD9</accession>
<dbReference type="Gene3D" id="1.10.260.40">
    <property type="entry name" value="lambda repressor-like DNA-binding domains"/>
    <property type="match status" value="1"/>
</dbReference>
<evidence type="ECO:0000256" key="1">
    <source>
        <dbReference type="ARBA" id="ARBA00023125"/>
    </source>
</evidence>
<organism evidence="3 4">
    <name type="scientific">Rhizobium loti</name>
    <name type="common">Mesorhizobium loti</name>
    <dbReference type="NCBI Taxonomy" id="381"/>
    <lineage>
        <taxon>Bacteria</taxon>
        <taxon>Pseudomonadati</taxon>
        <taxon>Pseudomonadota</taxon>
        <taxon>Alphaproteobacteria</taxon>
        <taxon>Hyphomicrobiales</taxon>
        <taxon>Phyllobacteriaceae</taxon>
        <taxon>Mesorhizobium</taxon>
    </lineage>
</organism>
<evidence type="ECO:0000313" key="3">
    <source>
        <dbReference type="EMBL" id="PWJ93765.1"/>
    </source>
</evidence>
<dbReference type="GO" id="GO:0005829">
    <property type="term" value="C:cytosol"/>
    <property type="evidence" value="ECO:0007669"/>
    <property type="project" value="TreeGrafter"/>
</dbReference>
<proteinExistence type="predicted"/>
<dbReference type="GO" id="GO:0003700">
    <property type="term" value="F:DNA-binding transcription factor activity"/>
    <property type="evidence" value="ECO:0007669"/>
    <property type="project" value="TreeGrafter"/>
</dbReference>
<gene>
    <name evidence="3" type="ORF">C8D77_101445</name>
</gene>
<dbReference type="GO" id="GO:0003677">
    <property type="term" value="F:DNA binding"/>
    <property type="evidence" value="ECO:0007669"/>
    <property type="project" value="UniProtKB-KW"/>
</dbReference>
<dbReference type="InterPro" id="IPR001387">
    <property type="entry name" value="Cro/C1-type_HTH"/>
</dbReference>
<dbReference type="Pfam" id="PF01381">
    <property type="entry name" value="HTH_3"/>
    <property type="match status" value="1"/>
</dbReference>
<dbReference type="PANTHER" id="PTHR46797:SF1">
    <property type="entry name" value="METHYLPHOSPHONATE SYNTHASE"/>
    <property type="match status" value="1"/>
</dbReference>
<dbReference type="PROSITE" id="PS50943">
    <property type="entry name" value="HTH_CROC1"/>
    <property type="match status" value="1"/>
</dbReference>
<evidence type="ECO:0000259" key="2">
    <source>
        <dbReference type="PROSITE" id="PS50943"/>
    </source>
</evidence>
<protein>
    <submittedName>
        <fullName evidence="3">Helix-turn-helix protein</fullName>
    </submittedName>
</protein>
<reference evidence="3 4" key="1">
    <citation type="submission" date="2018-05" db="EMBL/GenBank/DDBJ databases">
        <title>Genomic Encyclopedia of Type Strains, Phase IV (KMG-IV): sequencing the most valuable type-strain genomes for metagenomic binning, comparative biology and taxonomic classification.</title>
        <authorList>
            <person name="Goeker M."/>
        </authorList>
    </citation>
    <scope>NUCLEOTIDE SEQUENCE [LARGE SCALE GENOMIC DNA]</scope>
    <source>
        <strain evidence="3 4">DSM 2626</strain>
    </source>
</reference>
<keyword evidence="1" id="KW-0238">DNA-binding</keyword>